<dbReference type="InterPro" id="IPR001584">
    <property type="entry name" value="Integrase_cat-core"/>
</dbReference>
<feature type="domain" description="Integrase catalytic" evidence="1">
    <location>
        <begin position="31"/>
        <end position="137"/>
    </location>
</feature>
<name>A0AAQ3SHM4_PASNO</name>
<reference evidence="2 3" key="1">
    <citation type="submission" date="2024-02" db="EMBL/GenBank/DDBJ databases">
        <title>High-quality chromosome-scale genome assembly of Pensacola bahiagrass (Paspalum notatum Flugge var. saurae).</title>
        <authorList>
            <person name="Vega J.M."/>
            <person name="Podio M."/>
            <person name="Orjuela J."/>
            <person name="Siena L.A."/>
            <person name="Pessino S.C."/>
            <person name="Combes M.C."/>
            <person name="Mariac C."/>
            <person name="Albertini E."/>
            <person name="Pupilli F."/>
            <person name="Ortiz J.P.A."/>
            <person name="Leblanc O."/>
        </authorList>
    </citation>
    <scope>NUCLEOTIDE SEQUENCE [LARGE SCALE GENOMIC DNA]</scope>
    <source>
        <strain evidence="2">R1</strain>
        <tissue evidence="2">Leaf</tissue>
    </source>
</reference>
<dbReference type="InterPro" id="IPR036397">
    <property type="entry name" value="RNaseH_sf"/>
</dbReference>
<dbReference type="InterPro" id="IPR039537">
    <property type="entry name" value="Retrotran_Ty1/copia-like"/>
</dbReference>
<organism evidence="2 3">
    <name type="scientific">Paspalum notatum var. saurae</name>
    <dbReference type="NCBI Taxonomy" id="547442"/>
    <lineage>
        <taxon>Eukaryota</taxon>
        <taxon>Viridiplantae</taxon>
        <taxon>Streptophyta</taxon>
        <taxon>Embryophyta</taxon>
        <taxon>Tracheophyta</taxon>
        <taxon>Spermatophyta</taxon>
        <taxon>Magnoliopsida</taxon>
        <taxon>Liliopsida</taxon>
        <taxon>Poales</taxon>
        <taxon>Poaceae</taxon>
        <taxon>PACMAD clade</taxon>
        <taxon>Panicoideae</taxon>
        <taxon>Andropogonodae</taxon>
        <taxon>Paspaleae</taxon>
        <taxon>Paspalinae</taxon>
        <taxon>Paspalum</taxon>
    </lineage>
</organism>
<keyword evidence="3" id="KW-1185">Reference proteome</keyword>
<accession>A0AAQ3SHM4</accession>
<dbReference type="InterPro" id="IPR057670">
    <property type="entry name" value="SH3_retrovirus"/>
</dbReference>
<dbReference type="EMBL" id="CP144745">
    <property type="protein sequence ID" value="WVZ49395.1"/>
    <property type="molecule type" value="Genomic_DNA"/>
</dbReference>
<evidence type="ECO:0000313" key="2">
    <source>
        <dbReference type="EMBL" id="WVZ49395.1"/>
    </source>
</evidence>
<dbReference type="Pfam" id="PF25597">
    <property type="entry name" value="SH3_retrovirus"/>
    <property type="match status" value="1"/>
</dbReference>
<dbReference type="PANTHER" id="PTHR42648">
    <property type="entry name" value="TRANSPOSASE, PUTATIVE-RELATED"/>
    <property type="match status" value="1"/>
</dbReference>
<dbReference type="SUPFAM" id="SSF53098">
    <property type="entry name" value="Ribonuclease H-like"/>
    <property type="match status" value="1"/>
</dbReference>
<dbReference type="GO" id="GO:0003676">
    <property type="term" value="F:nucleic acid binding"/>
    <property type="evidence" value="ECO:0007669"/>
    <property type="project" value="InterPro"/>
</dbReference>
<dbReference type="PANTHER" id="PTHR42648:SF26">
    <property type="entry name" value="INTEGRASE CATALYTIC DOMAIN-CONTAINING PROTEIN"/>
    <property type="match status" value="1"/>
</dbReference>
<dbReference type="Proteomes" id="UP001341281">
    <property type="component" value="Chromosome 01"/>
</dbReference>
<protein>
    <recommendedName>
        <fullName evidence="1">Integrase catalytic domain-containing protein</fullName>
    </recommendedName>
</protein>
<dbReference type="Gene3D" id="3.30.420.10">
    <property type="entry name" value="Ribonuclease H-like superfamily/Ribonuclease H"/>
    <property type="match status" value="1"/>
</dbReference>
<dbReference type="AlphaFoldDB" id="A0AAQ3SHM4"/>
<dbReference type="InterPro" id="IPR012337">
    <property type="entry name" value="RNaseH-like_sf"/>
</dbReference>
<dbReference type="GO" id="GO:0015074">
    <property type="term" value="P:DNA integration"/>
    <property type="evidence" value="ECO:0007669"/>
    <property type="project" value="InterPro"/>
</dbReference>
<gene>
    <name evidence="2" type="ORF">U9M48_000761</name>
</gene>
<sequence>MTLKTSEDLVSIIMYFQAKSHQLPYPKSTSISSHPLELVFSNVWGLAPDFVGRYKYYVSFIDDYIKFTWIYLLKYKLEVIEKFREFQLLVDVQSDWGGEYEKLHSFFTKIGISHYVSCPHAHQQNGATERKHRHIIEVGLSLLAHAHMPLKFWDEGLSCCCFSHQSKVINYSTPLKRLFHTKPDFSSLRIFGCACWPNLRPYNDRKLQFRSKERVFLGYSNMHKGFKCLEISTGRIYIYLS</sequence>
<evidence type="ECO:0000313" key="3">
    <source>
        <dbReference type="Proteomes" id="UP001341281"/>
    </source>
</evidence>
<proteinExistence type="predicted"/>
<evidence type="ECO:0000259" key="1">
    <source>
        <dbReference type="PROSITE" id="PS50994"/>
    </source>
</evidence>
<dbReference type="PROSITE" id="PS50994">
    <property type="entry name" value="INTEGRASE"/>
    <property type="match status" value="1"/>
</dbReference>